<dbReference type="InterPro" id="IPR015422">
    <property type="entry name" value="PyrdxlP-dep_Trfase_small"/>
</dbReference>
<dbReference type="SUPFAM" id="SSF53383">
    <property type="entry name" value="PLP-dependent transferases"/>
    <property type="match status" value="1"/>
</dbReference>
<proteinExistence type="predicted"/>
<dbReference type="Proteomes" id="UP000677918">
    <property type="component" value="Unassembled WGS sequence"/>
</dbReference>
<protein>
    <submittedName>
        <fullName evidence="3">Cysteine desulfurase</fullName>
    </submittedName>
</protein>
<dbReference type="AlphaFoldDB" id="A0A8J4GZE7"/>
<evidence type="ECO:0000313" key="3">
    <source>
        <dbReference type="EMBL" id="GIQ67994.1"/>
    </source>
</evidence>
<evidence type="ECO:0000256" key="1">
    <source>
        <dbReference type="ARBA" id="ARBA00001933"/>
    </source>
</evidence>
<evidence type="ECO:0000259" key="2">
    <source>
        <dbReference type="Pfam" id="PF00266"/>
    </source>
</evidence>
<dbReference type="InterPro" id="IPR015424">
    <property type="entry name" value="PyrdxlP-dep_Trfase"/>
</dbReference>
<dbReference type="EMBL" id="BOVK01000011">
    <property type="protein sequence ID" value="GIQ67994.1"/>
    <property type="molecule type" value="Genomic_DNA"/>
</dbReference>
<organism evidence="3 4">
    <name type="scientific">Xylanibacillus composti</name>
    <dbReference type="NCBI Taxonomy" id="1572762"/>
    <lineage>
        <taxon>Bacteria</taxon>
        <taxon>Bacillati</taxon>
        <taxon>Bacillota</taxon>
        <taxon>Bacilli</taxon>
        <taxon>Bacillales</taxon>
        <taxon>Paenibacillaceae</taxon>
        <taxon>Xylanibacillus</taxon>
    </lineage>
</organism>
<dbReference type="GO" id="GO:0003824">
    <property type="term" value="F:catalytic activity"/>
    <property type="evidence" value="ECO:0007669"/>
    <property type="project" value="UniProtKB-ARBA"/>
</dbReference>
<dbReference type="Gene3D" id="3.90.1150.10">
    <property type="entry name" value="Aspartate Aminotransferase, domain 1"/>
    <property type="match status" value="1"/>
</dbReference>
<comment type="caution">
    <text evidence="3">The sequence shown here is derived from an EMBL/GenBank/DDBJ whole genome shotgun (WGS) entry which is preliminary data.</text>
</comment>
<name>A0A8J4GZE7_9BACL</name>
<keyword evidence="4" id="KW-1185">Reference proteome</keyword>
<accession>A0A8J4GZE7</accession>
<dbReference type="InterPro" id="IPR000192">
    <property type="entry name" value="Aminotrans_V_dom"/>
</dbReference>
<dbReference type="PANTHER" id="PTHR11601:SF50">
    <property type="entry name" value="CYSTEINE DESULFURASE ISCS 2-RELATED"/>
    <property type="match status" value="1"/>
</dbReference>
<gene>
    <name evidence="3" type="ORF">XYCOK13_08180</name>
</gene>
<dbReference type="PANTHER" id="PTHR11601">
    <property type="entry name" value="CYSTEINE DESULFURYLASE FAMILY MEMBER"/>
    <property type="match status" value="1"/>
</dbReference>
<feature type="domain" description="Aminotransferase class V" evidence="2">
    <location>
        <begin position="13"/>
        <end position="148"/>
    </location>
</feature>
<comment type="cofactor">
    <cofactor evidence="1">
        <name>pyridoxal 5'-phosphate</name>
        <dbReference type="ChEBI" id="CHEBI:597326"/>
    </cofactor>
</comment>
<dbReference type="Gene3D" id="3.40.640.10">
    <property type="entry name" value="Type I PLP-dependent aspartate aminotransferase-like (Major domain)"/>
    <property type="match status" value="1"/>
</dbReference>
<dbReference type="InterPro" id="IPR015421">
    <property type="entry name" value="PyrdxlP-dep_Trfase_major"/>
</dbReference>
<sequence>MQPLLNGGAQERGVRPGTENVPLIVGTAKAVRMTMEGMSTHIPQLQALKEELIRELMNMNGCVLNSPAVPDRGAPHIVNISFPGVKSEVMLHALESEGYYVSTQSACSSRYAKTSRILRAMGADEQVAGTAIRISLSPEHTVEEVRALARSCGTIYEGLQTGGTNA</sequence>
<reference evidence="3" key="1">
    <citation type="submission" date="2021-04" db="EMBL/GenBank/DDBJ databases">
        <title>Draft genome sequence of Xylanibacillus composti strain K13.</title>
        <authorList>
            <person name="Uke A."/>
            <person name="Chhe C."/>
            <person name="Baramee S."/>
            <person name="Kosugi A."/>
        </authorList>
    </citation>
    <scope>NUCLEOTIDE SEQUENCE</scope>
    <source>
        <strain evidence="3">K13</strain>
    </source>
</reference>
<dbReference type="Pfam" id="PF00266">
    <property type="entry name" value="Aminotran_5"/>
    <property type="match status" value="1"/>
</dbReference>
<evidence type="ECO:0000313" key="4">
    <source>
        <dbReference type="Proteomes" id="UP000677918"/>
    </source>
</evidence>